<evidence type="ECO:0008006" key="8">
    <source>
        <dbReference type="Google" id="ProtNLM"/>
    </source>
</evidence>
<dbReference type="Gene3D" id="6.10.140.850">
    <property type="match status" value="1"/>
</dbReference>
<comment type="caution">
    <text evidence="6">The sequence shown here is derived from an EMBL/GenBank/DDBJ whole genome shotgun (WGS) entry which is preliminary data.</text>
</comment>
<comment type="similarity">
    <text evidence="1">Belongs to the BlaI transcriptional regulatory family.</text>
</comment>
<dbReference type="Pfam" id="PF03965">
    <property type="entry name" value="Penicillinase_R"/>
    <property type="match status" value="1"/>
</dbReference>
<dbReference type="Proteomes" id="UP001500443">
    <property type="component" value="Unassembled WGS sequence"/>
</dbReference>
<reference evidence="6 7" key="1">
    <citation type="journal article" date="2019" name="Int. J. Syst. Evol. Microbiol.">
        <title>The Global Catalogue of Microorganisms (GCM) 10K type strain sequencing project: providing services to taxonomists for standard genome sequencing and annotation.</title>
        <authorList>
            <consortium name="The Broad Institute Genomics Platform"/>
            <consortium name="The Broad Institute Genome Sequencing Center for Infectious Disease"/>
            <person name="Wu L."/>
            <person name="Ma J."/>
        </authorList>
    </citation>
    <scope>NUCLEOTIDE SEQUENCE [LARGE SCALE GENOMIC DNA]</scope>
    <source>
        <strain evidence="6 7">JCM 15481</strain>
    </source>
</reference>
<feature type="compositionally biased region" description="Acidic residues" evidence="5">
    <location>
        <begin position="131"/>
        <end position="153"/>
    </location>
</feature>
<evidence type="ECO:0000256" key="3">
    <source>
        <dbReference type="ARBA" id="ARBA00023125"/>
    </source>
</evidence>
<protein>
    <recommendedName>
        <fullName evidence="8">BlaI/MecI/CopY family transcriptional regulator</fullName>
    </recommendedName>
</protein>
<sequence>MRRSGELGRAVMDVLWDAGRPCTAKEVLDALPDRGLAYTTVITVLERLARKGTAHRERIGRSWRYTPAATRESYVSSLMMDILAQAGDRDAVLTHFARSVSEPEADVLREALDRPAAQEGEDGTGTAAADADTDADADPDADTGADADADADADAGGRPPR</sequence>
<evidence type="ECO:0000313" key="7">
    <source>
        <dbReference type="Proteomes" id="UP001500443"/>
    </source>
</evidence>
<dbReference type="EMBL" id="BAAAPF010000058">
    <property type="protein sequence ID" value="GAA2121332.1"/>
    <property type="molecule type" value="Genomic_DNA"/>
</dbReference>
<organism evidence="6 7">
    <name type="scientific">Streptomyces synnematoformans</name>
    <dbReference type="NCBI Taxonomy" id="415721"/>
    <lineage>
        <taxon>Bacteria</taxon>
        <taxon>Bacillati</taxon>
        <taxon>Actinomycetota</taxon>
        <taxon>Actinomycetes</taxon>
        <taxon>Kitasatosporales</taxon>
        <taxon>Streptomycetaceae</taxon>
        <taxon>Streptomyces</taxon>
    </lineage>
</organism>
<gene>
    <name evidence="6" type="ORF">GCM10009802_24600</name>
</gene>
<evidence type="ECO:0000256" key="2">
    <source>
        <dbReference type="ARBA" id="ARBA00023015"/>
    </source>
</evidence>
<keyword evidence="4" id="KW-0804">Transcription</keyword>
<accession>A0ABN2Y3U9</accession>
<proteinExistence type="inferred from homology"/>
<evidence type="ECO:0000256" key="5">
    <source>
        <dbReference type="SAM" id="MobiDB-lite"/>
    </source>
</evidence>
<keyword evidence="2" id="KW-0805">Transcription regulation</keyword>
<name>A0ABN2Y3U9_9ACTN</name>
<feature type="region of interest" description="Disordered" evidence="5">
    <location>
        <begin position="104"/>
        <end position="161"/>
    </location>
</feature>
<evidence type="ECO:0000313" key="6">
    <source>
        <dbReference type="EMBL" id="GAA2121332.1"/>
    </source>
</evidence>
<dbReference type="InterPro" id="IPR005650">
    <property type="entry name" value="BlaI_family"/>
</dbReference>
<dbReference type="InterPro" id="IPR036388">
    <property type="entry name" value="WH-like_DNA-bd_sf"/>
</dbReference>
<keyword evidence="7" id="KW-1185">Reference proteome</keyword>
<keyword evidence="3" id="KW-0238">DNA-binding</keyword>
<dbReference type="SUPFAM" id="SSF46785">
    <property type="entry name" value="Winged helix' DNA-binding domain"/>
    <property type="match status" value="1"/>
</dbReference>
<evidence type="ECO:0000256" key="1">
    <source>
        <dbReference type="ARBA" id="ARBA00011046"/>
    </source>
</evidence>
<dbReference type="Gene3D" id="1.10.10.10">
    <property type="entry name" value="Winged helix-like DNA-binding domain superfamily/Winged helix DNA-binding domain"/>
    <property type="match status" value="1"/>
</dbReference>
<evidence type="ECO:0000256" key="4">
    <source>
        <dbReference type="ARBA" id="ARBA00023163"/>
    </source>
</evidence>
<dbReference type="InterPro" id="IPR036390">
    <property type="entry name" value="WH_DNA-bd_sf"/>
</dbReference>
<dbReference type="RefSeq" id="WP_344289835.1">
    <property type="nucleotide sequence ID" value="NZ_BAAAPF010000058.1"/>
</dbReference>